<dbReference type="Proteomes" id="UP001596422">
    <property type="component" value="Unassembled WGS sequence"/>
</dbReference>
<evidence type="ECO:0000259" key="1">
    <source>
        <dbReference type="Pfam" id="PF01323"/>
    </source>
</evidence>
<name>A0ABW2A336_9GAMM</name>
<dbReference type="Pfam" id="PF01323">
    <property type="entry name" value="DSBA"/>
    <property type="match status" value="1"/>
</dbReference>
<dbReference type="PANTHER" id="PTHR13887">
    <property type="entry name" value="GLUTATHIONE S-TRANSFERASE KAPPA"/>
    <property type="match status" value="1"/>
</dbReference>
<dbReference type="RefSeq" id="WP_379910261.1">
    <property type="nucleotide sequence ID" value="NZ_JBHSWE010000001.1"/>
</dbReference>
<dbReference type="CDD" id="cd03025">
    <property type="entry name" value="DsbA_FrnE_like"/>
    <property type="match status" value="1"/>
</dbReference>
<accession>A0ABW2A336</accession>
<keyword evidence="3" id="KW-1185">Reference proteome</keyword>
<dbReference type="EMBL" id="JBHSWE010000001">
    <property type="protein sequence ID" value="MFC6671769.1"/>
    <property type="molecule type" value="Genomic_DNA"/>
</dbReference>
<dbReference type="Gene3D" id="3.40.30.10">
    <property type="entry name" value="Glutaredoxin"/>
    <property type="match status" value="1"/>
</dbReference>
<dbReference type="InterPro" id="IPR036249">
    <property type="entry name" value="Thioredoxin-like_sf"/>
</dbReference>
<gene>
    <name evidence="2" type="ORF">ACFQDL_18145</name>
</gene>
<protein>
    <submittedName>
        <fullName evidence="2">DsbA family protein</fullName>
    </submittedName>
</protein>
<organism evidence="2 3">
    <name type="scientific">Marinobacterium aestuariivivens</name>
    <dbReference type="NCBI Taxonomy" id="1698799"/>
    <lineage>
        <taxon>Bacteria</taxon>
        <taxon>Pseudomonadati</taxon>
        <taxon>Pseudomonadota</taxon>
        <taxon>Gammaproteobacteria</taxon>
        <taxon>Oceanospirillales</taxon>
        <taxon>Oceanospirillaceae</taxon>
        <taxon>Marinobacterium</taxon>
    </lineage>
</organism>
<dbReference type="InterPro" id="IPR001853">
    <property type="entry name" value="DSBA-like_thioredoxin_dom"/>
</dbReference>
<reference evidence="3" key="1">
    <citation type="journal article" date="2019" name="Int. J. Syst. Evol. Microbiol.">
        <title>The Global Catalogue of Microorganisms (GCM) 10K type strain sequencing project: providing services to taxonomists for standard genome sequencing and annotation.</title>
        <authorList>
            <consortium name="The Broad Institute Genomics Platform"/>
            <consortium name="The Broad Institute Genome Sequencing Center for Infectious Disease"/>
            <person name="Wu L."/>
            <person name="Ma J."/>
        </authorList>
    </citation>
    <scope>NUCLEOTIDE SEQUENCE [LARGE SCALE GENOMIC DNA]</scope>
    <source>
        <strain evidence="3">NBRC 111756</strain>
    </source>
</reference>
<dbReference type="SUPFAM" id="SSF52833">
    <property type="entry name" value="Thioredoxin-like"/>
    <property type="match status" value="1"/>
</dbReference>
<proteinExistence type="predicted"/>
<evidence type="ECO:0000313" key="3">
    <source>
        <dbReference type="Proteomes" id="UP001596422"/>
    </source>
</evidence>
<sequence>MRRFAGISTTWRCSTFWGLAPDTEAPMPAPLQQQIQATWRHIEARTGTPFNHDFWRLNQPRRATWSACRAVISAGRIETGADERMVAAIQRAYYLEARNPSDADVLVALAQETGLDPERFRGMLQDPDTERQLQRHLALKDKLGVQGFPALLLQHGDDLLALSAGYDTASGLIPRIRKRIREP</sequence>
<feature type="domain" description="DSBA-like thioredoxin" evidence="1">
    <location>
        <begin position="26"/>
        <end position="154"/>
    </location>
</feature>
<comment type="caution">
    <text evidence="2">The sequence shown here is derived from an EMBL/GenBank/DDBJ whole genome shotgun (WGS) entry which is preliminary data.</text>
</comment>
<evidence type="ECO:0000313" key="2">
    <source>
        <dbReference type="EMBL" id="MFC6671769.1"/>
    </source>
</evidence>
<dbReference type="PANTHER" id="PTHR13887:SF54">
    <property type="entry name" value="DSBA FAMILY PROTEIN"/>
    <property type="match status" value="1"/>
</dbReference>